<reference evidence="1" key="1">
    <citation type="journal article" date="2014" name="Front. Microbiol.">
        <title>High frequency of phylogenetically diverse reductive dehalogenase-homologous genes in deep subseafloor sedimentary metagenomes.</title>
        <authorList>
            <person name="Kawai M."/>
            <person name="Futagami T."/>
            <person name="Toyoda A."/>
            <person name="Takaki Y."/>
            <person name="Nishi S."/>
            <person name="Hori S."/>
            <person name="Arai W."/>
            <person name="Tsubouchi T."/>
            <person name="Morono Y."/>
            <person name="Uchiyama I."/>
            <person name="Ito T."/>
            <person name="Fujiyama A."/>
            <person name="Inagaki F."/>
            <person name="Takami H."/>
        </authorList>
    </citation>
    <scope>NUCLEOTIDE SEQUENCE</scope>
    <source>
        <strain evidence="1">Expedition CK06-06</strain>
    </source>
</reference>
<dbReference type="InterPro" id="IPR011852">
    <property type="entry name" value="TRAP_TAXI"/>
</dbReference>
<sequence length="319" mass="35643">MLKKCVILLLIISLLVMCGVAVSAKTFVRLATAGSGGNYYRLGAGMASLWNDLFPDLQVSIQATKGSAHNVDLLADKEVEISFLSANPAYQSYNNVGQWADREKDRYKGMRFVSHVYPNPQNFVAMKWAPEIKSVRDLKGKRVSVGMIGSTGENSWKQIMEILGWTYDDIIEEFTVHQTCIDQVRNRQIDAAIWPDAAGSASYTEIMQTGFARFVDIDDDIIEGMTKEMDFPFTLPAGAFPGQDKPVKTFAGSAVLAAREDVSEDIIYKLVKSMYENQEFLINVHPIAKYMVLEQALNGQPFPLHPGAEKYYREMGVIK</sequence>
<dbReference type="CDD" id="cd13520">
    <property type="entry name" value="PBP2_TAXI_TRAP"/>
    <property type="match status" value="1"/>
</dbReference>
<evidence type="ECO:0000313" key="1">
    <source>
        <dbReference type="EMBL" id="GAG61813.1"/>
    </source>
</evidence>
<protein>
    <recommendedName>
        <fullName evidence="2">TRAP transporter solute receptor, TAXI family</fullName>
    </recommendedName>
</protein>
<comment type="caution">
    <text evidence="1">The sequence shown here is derived from an EMBL/GenBank/DDBJ whole genome shotgun (WGS) entry which is preliminary data.</text>
</comment>
<gene>
    <name evidence="1" type="ORF">S01H4_00241</name>
</gene>
<dbReference type="NCBIfam" id="TIGR02122">
    <property type="entry name" value="TRAP_TAXI"/>
    <property type="match status" value="1"/>
</dbReference>
<proteinExistence type="predicted"/>
<dbReference type="SUPFAM" id="SSF53850">
    <property type="entry name" value="Periplasmic binding protein-like II"/>
    <property type="match status" value="1"/>
</dbReference>
<dbReference type="Gene3D" id="3.40.190.10">
    <property type="entry name" value="Periplasmic binding protein-like II"/>
    <property type="match status" value="2"/>
</dbReference>
<dbReference type="EMBL" id="BART01000027">
    <property type="protein sequence ID" value="GAG61813.1"/>
    <property type="molecule type" value="Genomic_DNA"/>
</dbReference>
<dbReference type="Pfam" id="PF16868">
    <property type="entry name" value="NMT1_3"/>
    <property type="match status" value="1"/>
</dbReference>
<name>X0ZN50_9ZZZZ</name>
<evidence type="ECO:0008006" key="2">
    <source>
        <dbReference type="Google" id="ProtNLM"/>
    </source>
</evidence>
<organism evidence="1">
    <name type="scientific">marine sediment metagenome</name>
    <dbReference type="NCBI Taxonomy" id="412755"/>
    <lineage>
        <taxon>unclassified sequences</taxon>
        <taxon>metagenomes</taxon>
        <taxon>ecological metagenomes</taxon>
    </lineage>
</organism>
<dbReference type="AlphaFoldDB" id="X0ZN50"/>
<dbReference type="PANTHER" id="PTHR42941">
    <property type="entry name" value="SLL1037 PROTEIN"/>
    <property type="match status" value="1"/>
</dbReference>
<dbReference type="PANTHER" id="PTHR42941:SF1">
    <property type="entry name" value="SLL1037 PROTEIN"/>
    <property type="match status" value="1"/>
</dbReference>
<accession>X0ZN50</accession>